<reference evidence="2" key="1">
    <citation type="submission" date="2025-08" db="UniProtKB">
        <authorList>
            <consortium name="RefSeq"/>
        </authorList>
    </citation>
    <scope>IDENTIFICATION</scope>
    <source>
        <strain evidence="2">Ishihara</strain>
        <tissue evidence="2">Whole body</tissue>
    </source>
</reference>
<dbReference type="Proteomes" id="UP000301870">
    <property type="component" value="Chromosome 30"/>
</dbReference>
<protein>
    <submittedName>
        <fullName evidence="2">Uncharacterized protein LOC111359975 isoform X1</fullName>
    </submittedName>
</protein>
<dbReference type="RefSeq" id="XP_022831491.1">
    <property type="nucleotide sequence ID" value="XM_022975723.1"/>
</dbReference>
<proteinExistence type="predicted"/>
<keyword evidence="1" id="KW-1185">Reference proteome</keyword>
<dbReference type="AlphaFoldDB" id="A0A9J7IYB3"/>
<accession>A0A9J7IYB3</accession>
<organism evidence="1 2">
    <name type="scientific">Spodoptera litura</name>
    <name type="common">Asian cotton leafworm</name>
    <dbReference type="NCBI Taxonomy" id="69820"/>
    <lineage>
        <taxon>Eukaryota</taxon>
        <taxon>Metazoa</taxon>
        <taxon>Ecdysozoa</taxon>
        <taxon>Arthropoda</taxon>
        <taxon>Hexapoda</taxon>
        <taxon>Insecta</taxon>
        <taxon>Pterygota</taxon>
        <taxon>Neoptera</taxon>
        <taxon>Endopterygota</taxon>
        <taxon>Lepidoptera</taxon>
        <taxon>Glossata</taxon>
        <taxon>Ditrysia</taxon>
        <taxon>Noctuoidea</taxon>
        <taxon>Noctuidae</taxon>
        <taxon>Amphipyrinae</taxon>
        <taxon>Spodoptera</taxon>
    </lineage>
</organism>
<evidence type="ECO:0000313" key="1">
    <source>
        <dbReference type="Proteomes" id="UP000301870"/>
    </source>
</evidence>
<name>A0A9J7IYB3_SPOLT</name>
<dbReference type="KEGG" id="sliu:111359975"/>
<sequence length="1176" mass="138566">MPELTLEEETFGDKRRHFNKLVADAVASKHYELTPTSDTDNDIDNLLRIEIACKARNVDYVIEVMKSKDMLYAATAIKKSTWLITDPQYANIINPEYLHTQLKPYMTTKAFNKLLLHIRLNLKDESRVEAFYEHFKDTDSACKWLQNCSITFIENTIKNERLIPVWLFKRLCKKSARFLSLHAHVEPHEGDANQASKYYTFIAFMLKSHTDDGLKMLEDQRYEKLPKLGKKKTEILMKKYPQNVLGNFDRYIGSLDLSVFIKYLQKNEITTYLQKALKHLSKEDICKLDTWKHFLNSMPQENKFKFIKNTLIDQNEIDLLLNGEKRYEVNEKIKKHQWYEFTPFDEAFSDFKNKMSQQSKPSERWGLLSTLILCAKNDIENIKSLVKYVAENHINEPFKFKKEFVNTLISNVSIHDFDIETWNYLNQLFHSLEVYVESKKRKMQLSLQAVVLYNILHNEPVPQIVEQKYTFNGFTNMHKTLNEEQKNKLFAYMLDTSWAKIKTENIVDECDFDGTLHKIENVLILLKHFNKTIADYPFVVEKIRELIKIKEENEWTTDMSCLYNVNKSWRKYMFEESLSLSLCEETCLNALKYKPHLLTRHDKQIHTLRTNDAVSLRRVLAKLRVYWPDSLARHWTEAYMQSLNGPTGHKAVIEGLFVLMTESKIKEFSCKYVPNNFKITWGLTDHTEVNIRKNIAKYLHVARPLVPLDTVLWYAKEDYLQYTVPSLNALLSNLNEIESRKYLPLFLDAPVSLLKFGLLLVFLKFEASELINIFTNVWNTTDNPSLKSIIFQHTYNKIRDEKNKSSVKELWKLLNIILNGLSFQQKISIYKKFNNIETVPISIQGNMFMKCYEFFSTLPDTHNNDSYFYKLFQCVPKVMESLDEHFVEEQLLSPAGTKFCTNHSVFIESFACYVLFGDNEEIQVLRFKKVLYPAMEEAFKCWKHDFYGTFYVQKQLNQLLDSLAWYFRVYFTLNKVPIPAQLFTEIETTLKQGIPVAKNYVVYTSWKLVTEYIKLLKDHRSVADAFKSTNFSISRLMQRVDYNPLYMAQDAESIWKDIHSKLAPTFGPKVVNFLKEDSERYSPTIFNLFADAFERMFEILGFRNNDFVLETVKYMLDDQDLIPIYLVVSKAVSKYCDQYYKEPYNKSIMAEIREKLKTHPSKIVKVHYCNDFGDGL</sequence>
<gene>
    <name evidence="2" type="primary">LOC111359975</name>
</gene>
<dbReference type="OrthoDB" id="7100635at2759"/>
<evidence type="ECO:0000313" key="2">
    <source>
        <dbReference type="RefSeq" id="XP_022831491.1"/>
    </source>
</evidence>
<dbReference type="GeneID" id="111359975"/>